<dbReference type="Proteomes" id="UP001177021">
    <property type="component" value="Unassembled WGS sequence"/>
</dbReference>
<proteinExistence type="predicted"/>
<gene>
    <name evidence="1" type="ORF">MILVUS5_LOCUS28197</name>
</gene>
<evidence type="ECO:0000313" key="2">
    <source>
        <dbReference type="Proteomes" id="UP001177021"/>
    </source>
</evidence>
<protein>
    <submittedName>
        <fullName evidence="1">Uncharacterized protein</fullName>
    </submittedName>
</protein>
<dbReference type="EMBL" id="CASHSV030000409">
    <property type="protein sequence ID" value="CAJ2662637.1"/>
    <property type="molecule type" value="Genomic_DNA"/>
</dbReference>
<accession>A0ACB0L245</accession>
<keyword evidence="2" id="KW-1185">Reference proteome</keyword>
<evidence type="ECO:0000313" key="1">
    <source>
        <dbReference type="EMBL" id="CAJ2662637.1"/>
    </source>
</evidence>
<name>A0ACB0L245_TRIPR</name>
<comment type="caution">
    <text evidence="1">The sequence shown here is derived from an EMBL/GenBank/DDBJ whole genome shotgun (WGS) entry which is preliminary data.</text>
</comment>
<reference evidence="1" key="1">
    <citation type="submission" date="2023-10" db="EMBL/GenBank/DDBJ databases">
        <authorList>
            <person name="Rodriguez Cubillos JULIANA M."/>
            <person name="De Vega J."/>
        </authorList>
    </citation>
    <scope>NUCLEOTIDE SEQUENCE</scope>
</reference>
<organism evidence="1 2">
    <name type="scientific">Trifolium pratense</name>
    <name type="common">Red clover</name>
    <dbReference type="NCBI Taxonomy" id="57577"/>
    <lineage>
        <taxon>Eukaryota</taxon>
        <taxon>Viridiplantae</taxon>
        <taxon>Streptophyta</taxon>
        <taxon>Embryophyta</taxon>
        <taxon>Tracheophyta</taxon>
        <taxon>Spermatophyta</taxon>
        <taxon>Magnoliopsida</taxon>
        <taxon>eudicotyledons</taxon>
        <taxon>Gunneridae</taxon>
        <taxon>Pentapetalae</taxon>
        <taxon>rosids</taxon>
        <taxon>fabids</taxon>
        <taxon>Fabales</taxon>
        <taxon>Fabaceae</taxon>
        <taxon>Papilionoideae</taxon>
        <taxon>50 kb inversion clade</taxon>
        <taxon>NPAAA clade</taxon>
        <taxon>Hologalegina</taxon>
        <taxon>IRL clade</taxon>
        <taxon>Trifolieae</taxon>
        <taxon>Trifolium</taxon>
    </lineage>
</organism>
<sequence>MTGASTLLGQKHDAPGANPEKSKEEEDLHERNTKKAKGGDQSFSKASTLPKDYSDVVGQVEANRDAGRSYKDVMVGTTEEKETEKENDKEEGEDTDAEEDTMKVIENSIGGYACPEFVFSKSEEKRIYRPWRRGVIVKLLGRRIGYKALETRLKQMWVRKGVISIIDLSNDYYLVAFTHEDDQYAALMDGPWFIYDHYLTVKEWSPNFHPASDTIKEVAVWVRISGLPIEYYDSRILNYIGNRVGKTVKVDKNTLTHERGKYARLCVQVDLTKPLLAMFTIKARKYSVEYEGLHMLCLTCGKFGHYKEGCPDREKPHTVQHDEGSNVQQGQKAESNVDGPWRVVQKQKRGHKGGAAKAHATAEGQSTDSQGRVNAVPVKINVDPKISGSRFISLSDDVSVLNEEDMEREDQRVLFETHEGNISQPVETIQNVKNRRANKGGNNQERISKDTKLVTRGGGIGKGKVVSSVKKGIENICEMMGPKRIESSKMGEIYQQSSHGNHMANTNEESHVVVMKEGMKENGPEVNLVLGQKGVQNPNLSRPPNILVSPPGGISHNSKVMGDMVLEGELFMDADDQASMGSMESDMEIVAETPRL</sequence>